<dbReference type="Proteomes" id="UP000887564">
    <property type="component" value="Unplaced"/>
</dbReference>
<dbReference type="AlphaFoldDB" id="A0A914S5W9"/>
<organism evidence="2 3">
    <name type="scientific">Parascaris equorum</name>
    <name type="common">Equine roundworm</name>
    <dbReference type="NCBI Taxonomy" id="6256"/>
    <lineage>
        <taxon>Eukaryota</taxon>
        <taxon>Metazoa</taxon>
        <taxon>Ecdysozoa</taxon>
        <taxon>Nematoda</taxon>
        <taxon>Chromadorea</taxon>
        <taxon>Rhabditida</taxon>
        <taxon>Spirurina</taxon>
        <taxon>Ascaridomorpha</taxon>
        <taxon>Ascaridoidea</taxon>
        <taxon>Ascarididae</taxon>
        <taxon>Parascaris</taxon>
    </lineage>
</organism>
<keyword evidence="1" id="KW-0175">Coiled coil</keyword>
<accession>A0A914S5W9</accession>
<protein>
    <submittedName>
        <fullName evidence="3">Uncharacterized protein</fullName>
    </submittedName>
</protein>
<feature type="coiled-coil region" evidence="1">
    <location>
        <begin position="1"/>
        <end position="38"/>
    </location>
</feature>
<reference evidence="3" key="1">
    <citation type="submission" date="2022-11" db="UniProtKB">
        <authorList>
            <consortium name="WormBaseParasite"/>
        </authorList>
    </citation>
    <scope>IDENTIFICATION</scope>
</reference>
<proteinExistence type="predicted"/>
<evidence type="ECO:0000313" key="2">
    <source>
        <dbReference type="Proteomes" id="UP000887564"/>
    </source>
</evidence>
<name>A0A914S5W9_PAREQ</name>
<keyword evidence="2" id="KW-1185">Reference proteome</keyword>
<dbReference type="WBParaSite" id="PEQ_0001373701-mRNA-1">
    <property type="protein sequence ID" value="PEQ_0001373701-mRNA-1"/>
    <property type="gene ID" value="PEQ_0001373701"/>
</dbReference>
<sequence length="59" mass="7255">MATAEERKLELERKKQKLAEMREDKRRREEERRRMLLRSAPQENGARKCLFYLSLFSEI</sequence>
<evidence type="ECO:0000313" key="3">
    <source>
        <dbReference type="WBParaSite" id="PEQ_0001373701-mRNA-1"/>
    </source>
</evidence>
<evidence type="ECO:0000256" key="1">
    <source>
        <dbReference type="SAM" id="Coils"/>
    </source>
</evidence>